<keyword evidence="3 11" id="KW-0813">Transport</keyword>
<evidence type="ECO:0000256" key="3">
    <source>
        <dbReference type="ARBA" id="ARBA00022448"/>
    </source>
</evidence>
<evidence type="ECO:0000256" key="7">
    <source>
        <dbReference type="ARBA" id="ARBA00022989"/>
    </source>
</evidence>
<dbReference type="PROSITE" id="PS50920">
    <property type="entry name" value="SOLCAR"/>
    <property type="match status" value="3"/>
</dbReference>
<evidence type="ECO:0000313" key="12">
    <source>
        <dbReference type="Proteomes" id="UP000085678"/>
    </source>
</evidence>
<dbReference type="GO" id="GO:0005743">
    <property type="term" value="C:mitochondrial inner membrane"/>
    <property type="evidence" value="ECO:0007669"/>
    <property type="project" value="UniProtKB-SubCell"/>
</dbReference>
<evidence type="ECO:0000256" key="2">
    <source>
        <dbReference type="ARBA" id="ARBA00006375"/>
    </source>
</evidence>
<dbReference type="SUPFAM" id="SSF103506">
    <property type="entry name" value="Mitochondrial carrier"/>
    <property type="match status" value="1"/>
</dbReference>
<evidence type="ECO:0000256" key="5">
    <source>
        <dbReference type="ARBA" id="ARBA00022737"/>
    </source>
</evidence>
<dbReference type="GO" id="GO:0055085">
    <property type="term" value="P:transmembrane transport"/>
    <property type="evidence" value="ECO:0007669"/>
    <property type="project" value="InterPro"/>
</dbReference>
<gene>
    <name evidence="13" type="primary">LOC106153934</name>
    <name evidence="14" type="synonym">LOC106179449</name>
</gene>
<evidence type="ECO:0000256" key="10">
    <source>
        <dbReference type="PROSITE-ProRule" id="PRU00282"/>
    </source>
</evidence>
<evidence type="ECO:0000313" key="13">
    <source>
        <dbReference type="RefSeq" id="XP_013383541.1"/>
    </source>
</evidence>
<reference evidence="13" key="1">
    <citation type="journal article" date="2015" name="Nat. Commun.">
        <title>The Lingula genome provides insights into brachiopod evolution and the origin of phosphate biomineralization.</title>
        <authorList>
            <person name="Luo Y.J."/>
            <person name="Takeuchi T."/>
            <person name="Koyanagi R."/>
            <person name="Yamada L."/>
            <person name="Kanda M."/>
            <person name="Khalturina M."/>
            <person name="Fujie M."/>
            <person name="Yamasaki S.I."/>
            <person name="Endo K."/>
            <person name="Satoh N."/>
        </authorList>
    </citation>
    <scope>NUCLEOTIDE SEQUENCE</scope>
</reference>
<evidence type="ECO:0000256" key="4">
    <source>
        <dbReference type="ARBA" id="ARBA00022692"/>
    </source>
</evidence>
<comment type="similarity">
    <text evidence="2 11">Belongs to the mitochondrial carrier (TC 2.A.29) family.</text>
</comment>
<evidence type="ECO:0000256" key="11">
    <source>
        <dbReference type="RuleBase" id="RU000488"/>
    </source>
</evidence>
<dbReference type="InterPro" id="IPR023395">
    <property type="entry name" value="MCP_dom_sf"/>
</dbReference>
<dbReference type="STRING" id="7574.A0A1S3HDE7"/>
<keyword evidence="12" id="KW-1185">Reference proteome</keyword>
<dbReference type="GeneID" id="106153934"/>
<feature type="repeat" description="Solcar" evidence="10">
    <location>
        <begin position="5"/>
        <end position="94"/>
    </location>
</feature>
<keyword evidence="4 10" id="KW-0812">Transmembrane</keyword>
<dbReference type="RefSeq" id="XP_013383541.1">
    <property type="nucleotide sequence ID" value="XM_013528087.1"/>
</dbReference>
<proteinExistence type="inferred from homology"/>
<reference evidence="13 14" key="2">
    <citation type="submission" date="2025-04" db="UniProtKB">
        <authorList>
            <consortium name="RefSeq"/>
        </authorList>
    </citation>
    <scope>IDENTIFICATION</scope>
    <source>
        <tissue evidence="14">Gonads</tissue>
    </source>
</reference>
<keyword evidence="5" id="KW-0677">Repeat</keyword>
<dbReference type="OMA" id="IMPALNW"/>
<dbReference type="FunFam" id="1.50.40.10:FF:000006">
    <property type="entry name" value="brain mitochondrial carrier protein 1 isoform X1"/>
    <property type="match status" value="1"/>
</dbReference>
<dbReference type="RefSeq" id="XP_013418530.1">
    <property type="nucleotide sequence ID" value="XM_013563076.1"/>
</dbReference>
<dbReference type="Pfam" id="PF00153">
    <property type="entry name" value="Mito_carr"/>
    <property type="match status" value="3"/>
</dbReference>
<evidence type="ECO:0000256" key="1">
    <source>
        <dbReference type="ARBA" id="ARBA00004448"/>
    </source>
</evidence>
<keyword evidence="9 10" id="KW-0472">Membrane</keyword>
<protein>
    <submittedName>
        <fullName evidence="13 14">Kidney mitochondrial carrier protein 1</fullName>
    </submittedName>
</protein>
<keyword evidence="7" id="KW-1133">Transmembrane helix</keyword>
<dbReference type="KEGG" id="lak:106153934"/>
<dbReference type="GeneID" id="106179449"/>
<organism evidence="12 13">
    <name type="scientific">Lingula anatina</name>
    <name type="common">Brachiopod</name>
    <name type="synonym">Lingula unguis</name>
    <dbReference type="NCBI Taxonomy" id="7574"/>
    <lineage>
        <taxon>Eukaryota</taxon>
        <taxon>Metazoa</taxon>
        <taxon>Spiralia</taxon>
        <taxon>Lophotrochozoa</taxon>
        <taxon>Brachiopoda</taxon>
        <taxon>Linguliformea</taxon>
        <taxon>Lingulata</taxon>
        <taxon>Lingulida</taxon>
        <taxon>Linguloidea</taxon>
        <taxon>Lingulidae</taxon>
        <taxon>Lingula</taxon>
    </lineage>
</organism>
<accession>A0A1S3HDE7</accession>
<dbReference type="InterPro" id="IPR018108">
    <property type="entry name" value="MCP_transmembrane"/>
</dbReference>
<evidence type="ECO:0000256" key="8">
    <source>
        <dbReference type="ARBA" id="ARBA00023128"/>
    </source>
</evidence>
<evidence type="ECO:0000313" key="14">
    <source>
        <dbReference type="RefSeq" id="XP_013418530.1"/>
    </source>
</evidence>
<dbReference type="PANTHER" id="PTHR45618">
    <property type="entry name" value="MITOCHONDRIAL DICARBOXYLATE CARRIER-RELATED"/>
    <property type="match status" value="1"/>
</dbReference>
<keyword evidence="8" id="KW-0496">Mitochondrion</keyword>
<dbReference type="OrthoDB" id="756301at2759"/>
<dbReference type="InterPro" id="IPR050391">
    <property type="entry name" value="Mito_Metabolite_Transporter"/>
</dbReference>
<evidence type="ECO:0000256" key="9">
    <source>
        <dbReference type="ARBA" id="ARBA00023136"/>
    </source>
</evidence>
<name>A0A1S3HDE7_LINAN</name>
<keyword evidence="6" id="KW-0999">Mitochondrion inner membrane</keyword>
<dbReference type="AlphaFoldDB" id="A0A1S3HDE7"/>
<dbReference type="KEGG" id="lak:106179449"/>
<feature type="repeat" description="Solcar" evidence="10">
    <location>
        <begin position="102"/>
        <end position="188"/>
    </location>
</feature>
<dbReference type="InterPro" id="IPR002067">
    <property type="entry name" value="MCP"/>
</dbReference>
<sequence>MRDWRPFCYGGVASVIAECGTFPIDTTKTRLQIQGQKIDAQHAQLKYRGMMHAVIRISSEEGLRSLYSGIAPALLRQASYGTIKIGIYHSMKRYFCADPKDESLLVNVFCGIVAGVVSSSLANPTDVLKVRMQAQGHSSEQLGVFQSFKDIYTKEGVKGLWRGVSCTAQRAGIVVGVELPIYDLAKYLFIHKYGIMGDTPSTHFISSSIAGLAGAIASNPVDVVKTRMMNQRKLKGKQAKAIYSSSVQCLVQTVRTEGFFALYKGFIPTWVRLGPWNVIFFMAYEQLNKVY</sequence>
<dbReference type="PRINTS" id="PR00926">
    <property type="entry name" value="MITOCARRIER"/>
</dbReference>
<feature type="repeat" description="Solcar" evidence="10">
    <location>
        <begin position="198"/>
        <end position="290"/>
    </location>
</feature>
<dbReference type="Gene3D" id="1.50.40.10">
    <property type="entry name" value="Mitochondrial carrier domain"/>
    <property type="match status" value="1"/>
</dbReference>
<dbReference type="Proteomes" id="UP000085678">
    <property type="component" value="Unplaced"/>
</dbReference>
<evidence type="ECO:0000256" key="6">
    <source>
        <dbReference type="ARBA" id="ARBA00022792"/>
    </source>
</evidence>
<comment type="subcellular location">
    <subcellularLocation>
        <location evidence="1">Mitochondrion inner membrane</location>
        <topology evidence="1">Multi-pass membrane protein</topology>
    </subcellularLocation>
</comment>